<sequence length="77" mass="9387">MEFFDIVGKALDYIEAFNDTINFSQYSPYYVKHYQDDLERNDSRGKEVIKDYRFYDEKEWCYVPDITTVVRDHNLTL</sequence>
<proteinExistence type="predicted"/>
<reference evidence="1" key="1">
    <citation type="submission" date="2021-11" db="EMBL/GenBank/DDBJ databases">
        <title>Description of novel Flavobacterium species.</title>
        <authorList>
            <person name="Saticioglu I.B."/>
            <person name="Ay H."/>
            <person name="Altun S."/>
            <person name="Duman M."/>
        </authorList>
    </citation>
    <scope>NUCLEOTIDE SEQUENCE</scope>
    <source>
        <strain evidence="1">F-65</strain>
    </source>
</reference>
<protein>
    <submittedName>
        <fullName evidence="1">Uncharacterized protein</fullName>
    </submittedName>
</protein>
<accession>A0ABS8MZE0</accession>
<evidence type="ECO:0000313" key="1">
    <source>
        <dbReference type="EMBL" id="MCC9073472.1"/>
    </source>
</evidence>
<name>A0ABS8MZE0_9FLAO</name>
<keyword evidence="2" id="KW-1185">Reference proteome</keyword>
<dbReference type="EMBL" id="JAJJMO010000001">
    <property type="protein sequence ID" value="MCC9073472.1"/>
    <property type="molecule type" value="Genomic_DNA"/>
</dbReference>
<organism evidence="1 2">
    <name type="scientific">Flavobacterium pisciphilum</name>
    <dbReference type="NCBI Taxonomy" id="2893755"/>
    <lineage>
        <taxon>Bacteria</taxon>
        <taxon>Pseudomonadati</taxon>
        <taxon>Bacteroidota</taxon>
        <taxon>Flavobacteriia</taxon>
        <taxon>Flavobacteriales</taxon>
        <taxon>Flavobacteriaceae</taxon>
        <taxon>Flavobacterium</taxon>
    </lineage>
</organism>
<dbReference type="RefSeq" id="WP_229990393.1">
    <property type="nucleotide sequence ID" value="NZ_JAJJMO010000001.1"/>
</dbReference>
<evidence type="ECO:0000313" key="2">
    <source>
        <dbReference type="Proteomes" id="UP001430919"/>
    </source>
</evidence>
<comment type="caution">
    <text evidence="1">The sequence shown here is derived from an EMBL/GenBank/DDBJ whole genome shotgun (WGS) entry which is preliminary data.</text>
</comment>
<dbReference type="Proteomes" id="UP001430919">
    <property type="component" value="Unassembled WGS sequence"/>
</dbReference>
<gene>
    <name evidence="1" type="ORF">LNQ49_18000</name>
</gene>